<evidence type="ECO:0000313" key="5">
    <source>
        <dbReference type="EMBL" id="GFM97466.1"/>
    </source>
</evidence>
<keyword evidence="1" id="KW-0328">Glycosyltransferase</keyword>
<sequence length="123" mass="13546">MKPLLSVVVPVHNVEEWLEQCLRSLAEQSLEAIEVVLVDDGSTDESRRIAEEFAARDGRFRCVHQPNAGLSAARNAGVRHTTPGSRTWRSPTATTSSSPTRTHGCWARWSPPVRTWRPATSGG</sequence>
<name>A0A7J0C6V8_9ACTN</name>
<accession>A0A7J0C6V8</accession>
<dbReference type="CDD" id="cd00761">
    <property type="entry name" value="Glyco_tranf_GTA_type"/>
    <property type="match status" value="1"/>
</dbReference>
<dbReference type="EMBL" id="BLWC01000001">
    <property type="protein sequence ID" value="GFM97466.1"/>
    <property type="molecule type" value="Genomic_DNA"/>
</dbReference>
<dbReference type="Proteomes" id="UP000498980">
    <property type="component" value="Unassembled WGS sequence"/>
</dbReference>
<keyword evidence="6" id="KW-1185">Reference proteome</keyword>
<dbReference type="GO" id="GO:0016757">
    <property type="term" value="F:glycosyltransferase activity"/>
    <property type="evidence" value="ECO:0007669"/>
    <property type="project" value="UniProtKB-KW"/>
</dbReference>
<keyword evidence="2" id="KW-0808">Transferase</keyword>
<dbReference type="Gene3D" id="3.90.550.10">
    <property type="entry name" value="Spore Coat Polysaccharide Biosynthesis Protein SpsA, Chain A"/>
    <property type="match status" value="1"/>
</dbReference>
<proteinExistence type="predicted"/>
<feature type="compositionally biased region" description="Low complexity" evidence="3">
    <location>
        <begin position="85"/>
        <end position="102"/>
    </location>
</feature>
<feature type="domain" description="Glycosyltransferase 2-like" evidence="4">
    <location>
        <begin position="6"/>
        <end position="82"/>
    </location>
</feature>
<evidence type="ECO:0000256" key="2">
    <source>
        <dbReference type="ARBA" id="ARBA00022679"/>
    </source>
</evidence>
<evidence type="ECO:0000256" key="3">
    <source>
        <dbReference type="SAM" id="MobiDB-lite"/>
    </source>
</evidence>
<dbReference type="Pfam" id="PF00535">
    <property type="entry name" value="Glycos_transf_2"/>
    <property type="match status" value="1"/>
</dbReference>
<evidence type="ECO:0000313" key="6">
    <source>
        <dbReference type="Proteomes" id="UP000498980"/>
    </source>
</evidence>
<reference evidence="5 6" key="1">
    <citation type="submission" date="2020-05" db="EMBL/GenBank/DDBJ databases">
        <title>Whole genome shotgun sequence of Streptomyces fulvorobeus NBRC 15897.</title>
        <authorList>
            <person name="Komaki H."/>
            <person name="Tamura T."/>
        </authorList>
    </citation>
    <scope>NUCLEOTIDE SEQUENCE [LARGE SCALE GENOMIC DNA]</scope>
    <source>
        <strain evidence="5 6">NBRC 15897</strain>
    </source>
</reference>
<dbReference type="PANTHER" id="PTHR22916">
    <property type="entry name" value="GLYCOSYLTRANSFERASE"/>
    <property type="match status" value="1"/>
</dbReference>
<evidence type="ECO:0000259" key="4">
    <source>
        <dbReference type="Pfam" id="PF00535"/>
    </source>
</evidence>
<gene>
    <name evidence="5" type="ORF">Sfulv_22770</name>
</gene>
<dbReference type="AlphaFoldDB" id="A0A7J0C6V8"/>
<evidence type="ECO:0000256" key="1">
    <source>
        <dbReference type="ARBA" id="ARBA00022676"/>
    </source>
</evidence>
<protein>
    <recommendedName>
        <fullName evidence="4">Glycosyltransferase 2-like domain-containing protein</fullName>
    </recommendedName>
</protein>
<organism evidence="5 6">
    <name type="scientific">Streptomyces fulvorobeus</name>
    <dbReference type="NCBI Taxonomy" id="284028"/>
    <lineage>
        <taxon>Bacteria</taxon>
        <taxon>Bacillati</taxon>
        <taxon>Actinomycetota</taxon>
        <taxon>Actinomycetes</taxon>
        <taxon>Kitasatosporales</taxon>
        <taxon>Streptomycetaceae</taxon>
        <taxon>Streptomyces</taxon>
    </lineage>
</organism>
<feature type="region of interest" description="Disordered" evidence="3">
    <location>
        <begin position="72"/>
        <end position="123"/>
    </location>
</feature>
<dbReference type="InterPro" id="IPR029044">
    <property type="entry name" value="Nucleotide-diphossugar_trans"/>
</dbReference>
<dbReference type="SUPFAM" id="SSF53448">
    <property type="entry name" value="Nucleotide-diphospho-sugar transferases"/>
    <property type="match status" value="1"/>
</dbReference>
<dbReference type="PANTHER" id="PTHR22916:SF51">
    <property type="entry name" value="GLYCOSYLTRANSFERASE EPSH-RELATED"/>
    <property type="match status" value="1"/>
</dbReference>
<dbReference type="InterPro" id="IPR001173">
    <property type="entry name" value="Glyco_trans_2-like"/>
</dbReference>
<comment type="caution">
    <text evidence="5">The sequence shown here is derived from an EMBL/GenBank/DDBJ whole genome shotgun (WGS) entry which is preliminary data.</text>
</comment>